<feature type="signal peptide" evidence="1">
    <location>
        <begin position="1"/>
        <end position="21"/>
    </location>
</feature>
<feature type="domain" description="PepSY" evidence="2">
    <location>
        <begin position="6"/>
        <end position="88"/>
    </location>
</feature>
<keyword evidence="4" id="KW-1185">Reference proteome</keyword>
<evidence type="ECO:0000256" key="1">
    <source>
        <dbReference type="SAM" id="SignalP"/>
    </source>
</evidence>
<dbReference type="HOGENOM" id="CLU_147864_4_1_5"/>
<dbReference type="KEGG" id="hdt:HYPDE_24288"/>
<dbReference type="STRING" id="670307.HYPDE_24288"/>
<evidence type="ECO:0000313" key="4">
    <source>
        <dbReference type="Proteomes" id="UP000005952"/>
    </source>
</evidence>
<dbReference type="AlphaFoldDB" id="N0B0W8"/>
<evidence type="ECO:0000313" key="3">
    <source>
        <dbReference type="EMBL" id="AGK56543.1"/>
    </source>
</evidence>
<organism evidence="3 4">
    <name type="scientific">Hyphomicrobium denitrificans 1NES1</name>
    <dbReference type="NCBI Taxonomy" id="670307"/>
    <lineage>
        <taxon>Bacteria</taxon>
        <taxon>Pseudomonadati</taxon>
        <taxon>Pseudomonadota</taxon>
        <taxon>Alphaproteobacteria</taxon>
        <taxon>Hyphomicrobiales</taxon>
        <taxon>Hyphomicrobiaceae</taxon>
        <taxon>Hyphomicrobium</taxon>
    </lineage>
</organism>
<dbReference type="Pfam" id="PF13670">
    <property type="entry name" value="PepSY_2"/>
    <property type="match status" value="1"/>
</dbReference>
<protein>
    <recommendedName>
        <fullName evidence="2">PepSY domain-containing protein</fullName>
    </recommendedName>
</protein>
<dbReference type="InterPro" id="IPR025711">
    <property type="entry name" value="PepSY"/>
</dbReference>
<sequence length="90" mass="9867">MIRYAIIAAFAAVAASSAAYAEEDEVCTKAPKEQWLTIGQIESKLKERGFAVKEVEFDDACAEAKVTDKDGKAREVRLDPTTTNEVKRDG</sequence>
<dbReference type="RefSeq" id="WP_015596581.1">
    <property type="nucleotide sequence ID" value="NC_021172.1"/>
</dbReference>
<keyword evidence="1" id="KW-0732">Signal</keyword>
<accession>N0B0W8</accession>
<reference evidence="3 4" key="1">
    <citation type="journal article" date="2013" name="Genome Announc.">
        <title>Genome sequences for three denitrifying bacterial strains isolated from a uranium- and nitrate-contaminated subsurface environment.</title>
        <authorList>
            <person name="Venkatramanan R."/>
            <person name="Prakash O."/>
            <person name="Woyke T."/>
            <person name="Chain P."/>
            <person name="Goodwin L.A."/>
            <person name="Watson D."/>
            <person name="Brooks S."/>
            <person name="Kostka J.E."/>
            <person name="Green S.J."/>
        </authorList>
    </citation>
    <scope>NUCLEOTIDE SEQUENCE [LARGE SCALE GENOMIC DNA]</scope>
    <source>
        <strain evidence="3 4">1NES1</strain>
    </source>
</reference>
<feature type="chain" id="PRO_5004105804" description="PepSY domain-containing protein" evidence="1">
    <location>
        <begin position="22"/>
        <end position="90"/>
    </location>
</feature>
<dbReference type="EMBL" id="CP005587">
    <property type="protein sequence ID" value="AGK56543.1"/>
    <property type="molecule type" value="Genomic_DNA"/>
</dbReference>
<evidence type="ECO:0000259" key="2">
    <source>
        <dbReference type="Pfam" id="PF13670"/>
    </source>
</evidence>
<dbReference type="Proteomes" id="UP000005952">
    <property type="component" value="Chromosome"/>
</dbReference>
<gene>
    <name evidence="3" type="ORF">HYPDE_24288</name>
</gene>
<name>N0B0W8_9HYPH</name>
<dbReference type="OrthoDB" id="7365433at2"/>
<proteinExistence type="predicted"/>